<dbReference type="EMBL" id="NKQK01000027">
    <property type="protein sequence ID" value="PSR87925.1"/>
    <property type="molecule type" value="Genomic_DNA"/>
</dbReference>
<name>A0A2R6PAB4_ACTCC</name>
<keyword evidence="3" id="KW-1185">Reference proteome</keyword>
<organism evidence="2 3">
    <name type="scientific">Actinidia chinensis var. chinensis</name>
    <name type="common">Chinese soft-hair kiwi</name>
    <dbReference type="NCBI Taxonomy" id="1590841"/>
    <lineage>
        <taxon>Eukaryota</taxon>
        <taxon>Viridiplantae</taxon>
        <taxon>Streptophyta</taxon>
        <taxon>Embryophyta</taxon>
        <taxon>Tracheophyta</taxon>
        <taxon>Spermatophyta</taxon>
        <taxon>Magnoliopsida</taxon>
        <taxon>eudicotyledons</taxon>
        <taxon>Gunneridae</taxon>
        <taxon>Pentapetalae</taxon>
        <taxon>asterids</taxon>
        <taxon>Ericales</taxon>
        <taxon>Actinidiaceae</taxon>
        <taxon>Actinidia</taxon>
    </lineage>
</organism>
<dbReference type="InParanoid" id="A0A2R6PAB4"/>
<feature type="compositionally biased region" description="Low complexity" evidence="1">
    <location>
        <begin position="133"/>
        <end position="156"/>
    </location>
</feature>
<evidence type="ECO:0000313" key="3">
    <source>
        <dbReference type="Proteomes" id="UP000241394"/>
    </source>
</evidence>
<dbReference type="OrthoDB" id="306099at2759"/>
<reference evidence="2 3" key="1">
    <citation type="submission" date="2017-07" db="EMBL/GenBank/DDBJ databases">
        <title>An improved, manually edited Actinidia chinensis var. chinensis (kiwifruit) genome highlights the challenges associated with draft genomes and gene prediction in plants.</title>
        <authorList>
            <person name="Pilkington S."/>
            <person name="Crowhurst R."/>
            <person name="Hilario E."/>
            <person name="Nardozza S."/>
            <person name="Fraser L."/>
            <person name="Peng Y."/>
            <person name="Gunaseelan K."/>
            <person name="Simpson R."/>
            <person name="Tahir J."/>
            <person name="Deroles S."/>
            <person name="Templeton K."/>
            <person name="Luo Z."/>
            <person name="Davy M."/>
            <person name="Cheng C."/>
            <person name="Mcneilage M."/>
            <person name="Scaglione D."/>
            <person name="Liu Y."/>
            <person name="Zhang Q."/>
            <person name="Datson P."/>
            <person name="De Silva N."/>
            <person name="Gardiner S."/>
            <person name="Bassett H."/>
            <person name="Chagne D."/>
            <person name="Mccallum J."/>
            <person name="Dzierzon H."/>
            <person name="Deng C."/>
            <person name="Wang Y.-Y."/>
            <person name="Barron N."/>
            <person name="Manako K."/>
            <person name="Bowen J."/>
            <person name="Foster T."/>
            <person name="Erridge Z."/>
            <person name="Tiffin H."/>
            <person name="Waite C."/>
            <person name="Davies K."/>
            <person name="Grierson E."/>
            <person name="Laing W."/>
            <person name="Kirk R."/>
            <person name="Chen X."/>
            <person name="Wood M."/>
            <person name="Montefiori M."/>
            <person name="Brummell D."/>
            <person name="Schwinn K."/>
            <person name="Catanach A."/>
            <person name="Fullerton C."/>
            <person name="Li D."/>
            <person name="Meiyalaghan S."/>
            <person name="Nieuwenhuizen N."/>
            <person name="Read N."/>
            <person name="Prakash R."/>
            <person name="Hunter D."/>
            <person name="Zhang H."/>
            <person name="Mckenzie M."/>
            <person name="Knabel M."/>
            <person name="Harris A."/>
            <person name="Allan A."/>
            <person name="Chen A."/>
            <person name="Janssen B."/>
            <person name="Plunkett B."/>
            <person name="Dwamena C."/>
            <person name="Voogd C."/>
            <person name="Leif D."/>
            <person name="Lafferty D."/>
            <person name="Souleyre E."/>
            <person name="Varkonyi-Gasic E."/>
            <person name="Gambi F."/>
            <person name="Hanley J."/>
            <person name="Yao J.-L."/>
            <person name="Cheung J."/>
            <person name="David K."/>
            <person name="Warren B."/>
            <person name="Marsh K."/>
            <person name="Snowden K."/>
            <person name="Lin-Wang K."/>
            <person name="Brian L."/>
            <person name="Martinez-Sanchez M."/>
            <person name="Wang M."/>
            <person name="Ileperuma N."/>
            <person name="Macnee N."/>
            <person name="Campin R."/>
            <person name="Mcatee P."/>
            <person name="Drummond R."/>
            <person name="Espley R."/>
            <person name="Ireland H."/>
            <person name="Wu R."/>
            <person name="Atkinson R."/>
            <person name="Karunairetnam S."/>
            <person name="Bulley S."/>
            <person name="Chunkath S."/>
            <person name="Hanley Z."/>
            <person name="Storey R."/>
            <person name="Thrimawithana A."/>
            <person name="Thomson S."/>
            <person name="David C."/>
            <person name="Testolin R."/>
        </authorList>
    </citation>
    <scope>NUCLEOTIDE SEQUENCE [LARGE SCALE GENOMIC DNA]</scope>
    <source>
        <strain evidence="3">cv. Red5</strain>
        <tissue evidence="2">Young leaf</tissue>
    </source>
</reference>
<dbReference type="STRING" id="1590841.A0A2R6PAB4"/>
<accession>A0A2R6PAB4</accession>
<dbReference type="Gramene" id="PSR87925">
    <property type="protein sequence ID" value="PSR87925"/>
    <property type="gene ID" value="CEY00_Acc30955"/>
</dbReference>
<protein>
    <submittedName>
        <fullName evidence="2">Cyclin-D5-2 like</fullName>
    </submittedName>
</protein>
<evidence type="ECO:0000313" key="2">
    <source>
        <dbReference type="EMBL" id="PSR87925.1"/>
    </source>
</evidence>
<dbReference type="AlphaFoldDB" id="A0A2R6PAB4"/>
<gene>
    <name evidence="2" type="ORF">CEY00_Acc30955</name>
</gene>
<reference evidence="3" key="2">
    <citation type="journal article" date="2018" name="BMC Genomics">
        <title>A manually annotated Actinidia chinensis var. chinensis (kiwifruit) genome highlights the challenges associated with draft genomes and gene prediction in plants.</title>
        <authorList>
            <person name="Pilkington S.M."/>
            <person name="Crowhurst R."/>
            <person name="Hilario E."/>
            <person name="Nardozza S."/>
            <person name="Fraser L."/>
            <person name="Peng Y."/>
            <person name="Gunaseelan K."/>
            <person name="Simpson R."/>
            <person name="Tahir J."/>
            <person name="Deroles S.C."/>
            <person name="Templeton K."/>
            <person name="Luo Z."/>
            <person name="Davy M."/>
            <person name="Cheng C."/>
            <person name="McNeilage M."/>
            <person name="Scaglione D."/>
            <person name="Liu Y."/>
            <person name="Zhang Q."/>
            <person name="Datson P."/>
            <person name="De Silva N."/>
            <person name="Gardiner S.E."/>
            <person name="Bassett H."/>
            <person name="Chagne D."/>
            <person name="McCallum J."/>
            <person name="Dzierzon H."/>
            <person name="Deng C."/>
            <person name="Wang Y.Y."/>
            <person name="Barron L."/>
            <person name="Manako K."/>
            <person name="Bowen J."/>
            <person name="Foster T.M."/>
            <person name="Erridge Z.A."/>
            <person name="Tiffin H."/>
            <person name="Waite C.N."/>
            <person name="Davies K.M."/>
            <person name="Grierson E.P."/>
            <person name="Laing W.A."/>
            <person name="Kirk R."/>
            <person name="Chen X."/>
            <person name="Wood M."/>
            <person name="Montefiori M."/>
            <person name="Brummell D.A."/>
            <person name="Schwinn K.E."/>
            <person name="Catanach A."/>
            <person name="Fullerton C."/>
            <person name="Li D."/>
            <person name="Meiyalaghan S."/>
            <person name="Nieuwenhuizen N."/>
            <person name="Read N."/>
            <person name="Prakash R."/>
            <person name="Hunter D."/>
            <person name="Zhang H."/>
            <person name="McKenzie M."/>
            <person name="Knabel M."/>
            <person name="Harris A."/>
            <person name="Allan A.C."/>
            <person name="Gleave A."/>
            <person name="Chen A."/>
            <person name="Janssen B.J."/>
            <person name="Plunkett B."/>
            <person name="Ampomah-Dwamena C."/>
            <person name="Voogd C."/>
            <person name="Leif D."/>
            <person name="Lafferty D."/>
            <person name="Souleyre E.J.F."/>
            <person name="Varkonyi-Gasic E."/>
            <person name="Gambi F."/>
            <person name="Hanley J."/>
            <person name="Yao J.L."/>
            <person name="Cheung J."/>
            <person name="David K.M."/>
            <person name="Warren B."/>
            <person name="Marsh K."/>
            <person name="Snowden K.C."/>
            <person name="Lin-Wang K."/>
            <person name="Brian L."/>
            <person name="Martinez-Sanchez M."/>
            <person name="Wang M."/>
            <person name="Ileperuma N."/>
            <person name="Macnee N."/>
            <person name="Campin R."/>
            <person name="McAtee P."/>
            <person name="Drummond R.S.M."/>
            <person name="Espley R.V."/>
            <person name="Ireland H.S."/>
            <person name="Wu R."/>
            <person name="Atkinson R.G."/>
            <person name="Karunairetnam S."/>
            <person name="Bulley S."/>
            <person name="Chunkath S."/>
            <person name="Hanley Z."/>
            <person name="Storey R."/>
            <person name="Thrimawithana A.H."/>
            <person name="Thomson S."/>
            <person name="David C."/>
            <person name="Testolin R."/>
            <person name="Huang H."/>
            <person name="Hellens R.P."/>
            <person name="Schaffer R.J."/>
        </authorList>
    </citation>
    <scope>NUCLEOTIDE SEQUENCE [LARGE SCALE GENOMIC DNA]</scope>
    <source>
        <strain evidence="3">cv. Red5</strain>
    </source>
</reference>
<sequence length="174" mass="19211">MLETKAPSLSEYDIDDHHDFKSNEIYETELLVLNALHWKMGSITPFAYLNQFTNNFCLQYHDYNSANVAFTAAVLIFAFPKEIHLMNFRPSIIAVAAVLAACEDQLTRQAMELNISVIPSWGSLNKGMKMGKSNTPNSAVVSNNSSSIGNSSNTPGVSSNRSGSKRRLTFNSPD</sequence>
<proteinExistence type="predicted"/>
<comment type="caution">
    <text evidence="2">The sequence shown here is derived from an EMBL/GenBank/DDBJ whole genome shotgun (WGS) entry which is preliminary data.</text>
</comment>
<evidence type="ECO:0000256" key="1">
    <source>
        <dbReference type="SAM" id="MobiDB-lite"/>
    </source>
</evidence>
<dbReference type="Gene3D" id="1.10.472.10">
    <property type="entry name" value="Cyclin-like"/>
    <property type="match status" value="2"/>
</dbReference>
<feature type="region of interest" description="Disordered" evidence="1">
    <location>
        <begin position="131"/>
        <end position="174"/>
    </location>
</feature>
<dbReference type="Proteomes" id="UP000241394">
    <property type="component" value="Chromosome LG27"/>
</dbReference>